<feature type="compositionally biased region" description="Polar residues" evidence="1">
    <location>
        <begin position="7"/>
        <end position="63"/>
    </location>
</feature>
<name>A0AAU9TF35_EUPED</name>
<keyword evidence="3" id="KW-1185">Reference proteome</keyword>
<dbReference type="AlphaFoldDB" id="A0AAU9TF35"/>
<sequence>MRHIQKIGSQYQPPPQNAVSPENTVPISSPQENVTNTVDRNSASSQRPWMQNRTNRPRQINQENSQFEGELLTLLSNRTPDIASYIYIYIYLQVMQ</sequence>
<protein>
    <submittedName>
        <fullName evidence="2">Uncharacterized protein</fullName>
    </submittedName>
</protein>
<evidence type="ECO:0000313" key="3">
    <source>
        <dbReference type="Proteomes" id="UP001153954"/>
    </source>
</evidence>
<accession>A0AAU9TF35</accession>
<feature type="region of interest" description="Disordered" evidence="1">
    <location>
        <begin position="1"/>
        <end position="63"/>
    </location>
</feature>
<evidence type="ECO:0000313" key="2">
    <source>
        <dbReference type="EMBL" id="CAH2084687.1"/>
    </source>
</evidence>
<dbReference type="EMBL" id="CAKOGL010000003">
    <property type="protein sequence ID" value="CAH2084687.1"/>
    <property type="molecule type" value="Genomic_DNA"/>
</dbReference>
<gene>
    <name evidence="2" type="ORF">EEDITHA_LOCUS1234</name>
</gene>
<organism evidence="2 3">
    <name type="scientific">Euphydryas editha</name>
    <name type="common">Edith's checkerspot</name>
    <dbReference type="NCBI Taxonomy" id="104508"/>
    <lineage>
        <taxon>Eukaryota</taxon>
        <taxon>Metazoa</taxon>
        <taxon>Ecdysozoa</taxon>
        <taxon>Arthropoda</taxon>
        <taxon>Hexapoda</taxon>
        <taxon>Insecta</taxon>
        <taxon>Pterygota</taxon>
        <taxon>Neoptera</taxon>
        <taxon>Endopterygota</taxon>
        <taxon>Lepidoptera</taxon>
        <taxon>Glossata</taxon>
        <taxon>Ditrysia</taxon>
        <taxon>Papilionoidea</taxon>
        <taxon>Nymphalidae</taxon>
        <taxon>Nymphalinae</taxon>
        <taxon>Euphydryas</taxon>
    </lineage>
</organism>
<comment type="caution">
    <text evidence="2">The sequence shown here is derived from an EMBL/GenBank/DDBJ whole genome shotgun (WGS) entry which is preliminary data.</text>
</comment>
<proteinExistence type="predicted"/>
<reference evidence="2" key="1">
    <citation type="submission" date="2022-03" db="EMBL/GenBank/DDBJ databases">
        <authorList>
            <person name="Tunstrom K."/>
        </authorList>
    </citation>
    <scope>NUCLEOTIDE SEQUENCE</scope>
</reference>
<dbReference type="Proteomes" id="UP001153954">
    <property type="component" value="Unassembled WGS sequence"/>
</dbReference>
<evidence type="ECO:0000256" key="1">
    <source>
        <dbReference type="SAM" id="MobiDB-lite"/>
    </source>
</evidence>